<gene>
    <name evidence="3" type="primary">DTX1_1</name>
    <name evidence="3" type="ORF">CFP56_039448</name>
</gene>
<keyword evidence="2" id="KW-0812">Transmembrane</keyword>
<dbReference type="Pfam" id="PF01554">
    <property type="entry name" value="MatE"/>
    <property type="match status" value="1"/>
</dbReference>
<dbReference type="AlphaFoldDB" id="A0AAW0IZU8"/>
<organism evidence="3 4">
    <name type="scientific">Quercus suber</name>
    <name type="common">Cork oak</name>
    <dbReference type="NCBI Taxonomy" id="58331"/>
    <lineage>
        <taxon>Eukaryota</taxon>
        <taxon>Viridiplantae</taxon>
        <taxon>Streptophyta</taxon>
        <taxon>Embryophyta</taxon>
        <taxon>Tracheophyta</taxon>
        <taxon>Spermatophyta</taxon>
        <taxon>Magnoliopsida</taxon>
        <taxon>eudicotyledons</taxon>
        <taxon>Gunneridae</taxon>
        <taxon>Pentapetalae</taxon>
        <taxon>rosids</taxon>
        <taxon>fabids</taxon>
        <taxon>Fagales</taxon>
        <taxon>Fagaceae</taxon>
        <taxon>Quercus</taxon>
    </lineage>
</organism>
<reference evidence="3 4" key="1">
    <citation type="journal article" date="2018" name="Sci. Data">
        <title>The draft genome sequence of cork oak.</title>
        <authorList>
            <person name="Ramos A.M."/>
            <person name="Usie A."/>
            <person name="Barbosa P."/>
            <person name="Barros P.M."/>
            <person name="Capote T."/>
            <person name="Chaves I."/>
            <person name="Simoes F."/>
            <person name="Abreu I."/>
            <person name="Carrasquinho I."/>
            <person name="Faro C."/>
            <person name="Guimaraes J.B."/>
            <person name="Mendonca D."/>
            <person name="Nobrega F."/>
            <person name="Rodrigues L."/>
            <person name="Saibo N.J.M."/>
            <person name="Varela M.C."/>
            <person name="Egas C."/>
            <person name="Matos J."/>
            <person name="Miguel C.M."/>
            <person name="Oliveira M.M."/>
            <person name="Ricardo C.P."/>
            <person name="Goncalves S."/>
        </authorList>
    </citation>
    <scope>NUCLEOTIDE SEQUENCE [LARGE SCALE GENOMIC DNA]</scope>
    <source>
        <strain evidence="4">cv. HL8</strain>
    </source>
</reference>
<keyword evidence="2" id="KW-1133">Transmembrane helix</keyword>
<keyword evidence="4" id="KW-1185">Reference proteome</keyword>
<sequence length="121" mass="13249">MHQTLCSTQASNELEGGNPQAAKMTAKIVMVLVVAEMVIVGMILFICHYVLGYVFSSEKEVGDHVANTAPFSCLSIIMDGLLAVLSGNFLTFLSCKWAIIWSRTFEFITYLIHGVARGSGW</sequence>
<evidence type="ECO:0000256" key="2">
    <source>
        <dbReference type="SAM" id="Phobius"/>
    </source>
</evidence>
<proteinExistence type="inferred from homology"/>
<comment type="caution">
    <text evidence="3">The sequence shown here is derived from an EMBL/GenBank/DDBJ whole genome shotgun (WGS) entry which is preliminary data.</text>
</comment>
<dbReference type="GO" id="GO:0016020">
    <property type="term" value="C:membrane"/>
    <property type="evidence" value="ECO:0007669"/>
    <property type="project" value="InterPro"/>
</dbReference>
<dbReference type="EMBL" id="PKMF04000760">
    <property type="protein sequence ID" value="KAK7819969.1"/>
    <property type="molecule type" value="Genomic_DNA"/>
</dbReference>
<dbReference type="Proteomes" id="UP000237347">
    <property type="component" value="Unassembled WGS sequence"/>
</dbReference>
<dbReference type="GO" id="GO:0042910">
    <property type="term" value="F:xenobiotic transmembrane transporter activity"/>
    <property type="evidence" value="ECO:0007669"/>
    <property type="project" value="InterPro"/>
</dbReference>
<protein>
    <submittedName>
        <fullName evidence="3">Protein detoxification 1</fullName>
    </submittedName>
</protein>
<dbReference type="PANTHER" id="PTHR11206">
    <property type="entry name" value="MULTIDRUG RESISTANCE PROTEIN"/>
    <property type="match status" value="1"/>
</dbReference>
<keyword evidence="2" id="KW-0472">Membrane</keyword>
<accession>A0AAW0IZU8</accession>
<evidence type="ECO:0000256" key="1">
    <source>
        <dbReference type="ARBA" id="ARBA00010199"/>
    </source>
</evidence>
<feature type="transmembrane region" description="Helical" evidence="2">
    <location>
        <begin position="71"/>
        <end position="93"/>
    </location>
</feature>
<evidence type="ECO:0000313" key="3">
    <source>
        <dbReference type="EMBL" id="KAK7819969.1"/>
    </source>
</evidence>
<comment type="similarity">
    <text evidence="1">Belongs to the multi antimicrobial extrusion (MATE) (TC 2.A.66.1) family.</text>
</comment>
<name>A0AAW0IZU8_QUESU</name>
<evidence type="ECO:0000313" key="4">
    <source>
        <dbReference type="Proteomes" id="UP000237347"/>
    </source>
</evidence>
<dbReference type="GO" id="GO:0015297">
    <property type="term" value="F:antiporter activity"/>
    <property type="evidence" value="ECO:0007669"/>
    <property type="project" value="InterPro"/>
</dbReference>
<dbReference type="InterPro" id="IPR002528">
    <property type="entry name" value="MATE_fam"/>
</dbReference>
<feature type="transmembrane region" description="Helical" evidence="2">
    <location>
        <begin position="28"/>
        <end position="51"/>
    </location>
</feature>